<evidence type="ECO:0000256" key="1">
    <source>
        <dbReference type="ARBA" id="ARBA00004613"/>
    </source>
</evidence>
<dbReference type="PANTHER" id="PTHR11857">
    <property type="entry name" value="ODORANT BINDING PROTEIN-RELATED"/>
    <property type="match status" value="1"/>
</dbReference>
<dbReference type="GeneID" id="658887"/>
<evidence type="ECO:0000256" key="5">
    <source>
        <dbReference type="SAM" id="SignalP"/>
    </source>
</evidence>
<keyword evidence="4 5" id="KW-0732">Signal</keyword>
<sequence length="134" mass="15385">MNIYTCLVLVVIAASAQHLTEEQKNNWRKWSNECKVLIGVSQEAINKIRNNEFDSVDDKIKKHGLCFAKKASLADSSGNIIINQIKIKLKRVIEDDEEVDRIVTKCTIRKNTPEETTFETFRCLRENSSKFVPV</sequence>
<dbReference type="PhylomeDB" id="D6WPR7"/>
<evidence type="ECO:0000313" key="6">
    <source>
        <dbReference type="EMBL" id="EFA07518.1"/>
    </source>
</evidence>
<dbReference type="InterPro" id="IPR036728">
    <property type="entry name" value="PBP_GOBP_sf"/>
</dbReference>
<dbReference type="Gene3D" id="1.10.238.20">
    <property type="entry name" value="Pheromone/general odorant binding protein domain"/>
    <property type="match status" value="1"/>
</dbReference>
<dbReference type="Proteomes" id="UP000007266">
    <property type="component" value="Linkage group 7"/>
</dbReference>
<dbReference type="OMA" id="CTIRKNT"/>
<dbReference type="OrthoDB" id="6693014at2759"/>
<evidence type="ECO:0000256" key="2">
    <source>
        <dbReference type="ARBA" id="ARBA00008098"/>
    </source>
</evidence>
<dbReference type="GO" id="GO:0005615">
    <property type="term" value="C:extracellular space"/>
    <property type="evidence" value="ECO:0000318"/>
    <property type="project" value="GO_Central"/>
</dbReference>
<dbReference type="AlphaFoldDB" id="D6WPR7"/>
<protein>
    <submittedName>
        <fullName evidence="6">Odorant binding protein C14</fullName>
    </submittedName>
</protein>
<dbReference type="GO" id="GO:0005549">
    <property type="term" value="F:odorant binding"/>
    <property type="evidence" value="ECO:0007669"/>
    <property type="project" value="InterPro"/>
</dbReference>
<dbReference type="InParanoid" id="D6WPR7"/>
<dbReference type="HOGENOM" id="CLU_107288_2_1_1"/>
<dbReference type="SUPFAM" id="SSF47565">
    <property type="entry name" value="Insect pheromone/odorant-binding proteins"/>
    <property type="match status" value="1"/>
</dbReference>
<keyword evidence="7" id="KW-1185">Reference proteome</keyword>
<proteinExistence type="inferred from homology"/>
<evidence type="ECO:0000256" key="4">
    <source>
        <dbReference type="ARBA" id="ARBA00022729"/>
    </source>
</evidence>
<feature type="signal peptide" evidence="5">
    <location>
        <begin position="1"/>
        <end position="16"/>
    </location>
</feature>
<dbReference type="FunCoup" id="D6WPR7">
    <property type="interactions" value="23"/>
</dbReference>
<organism evidence="6 7">
    <name type="scientific">Tribolium castaneum</name>
    <name type="common">Red flour beetle</name>
    <dbReference type="NCBI Taxonomy" id="7070"/>
    <lineage>
        <taxon>Eukaryota</taxon>
        <taxon>Metazoa</taxon>
        <taxon>Ecdysozoa</taxon>
        <taxon>Arthropoda</taxon>
        <taxon>Hexapoda</taxon>
        <taxon>Insecta</taxon>
        <taxon>Pterygota</taxon>
        <taxon>Neoptera</taxon>
        <taxon>Endopterygota</taxon>
        <taxon>Coleoptera</taxon>
        <taxon>Polyphaga</taxon>
        <taxon>Cucujiformia</taxon>
        <taxon>Tenebrionidae</taxon>
        <taxon>Tenebrionidae incertae sedis</taxon>
        <taxon>Tribolium</taxon>
    </lineage>
</organism>
<accession>D6WPR7</accession>
<dbReference type="PANTHER" id="PTHR11857:SF43">
    <property type="entry name" value="GEO07291P1-RELATED"/>
    <property type="match status" value="1"/>
</dbReference>
<feature type="chain" id="PRO_5003090021" evidence="5">
    <location>
        <begin position="17"/>
        <end position="134"/>
    </location>
</feature>
<dbReference type="Pfam" id="PF01395">
    <property type="entry name" value="PBP_GOBP"/>
    <property type="match status" value="1"/>
</dbReference>
<dbReference type="InterPro" id="IPR006170">
    <property type="entry name" value="PBP/GOBP"/>
</dbReference>
<dbReference type="EMBL" id="KQ971354">
    <property type="protein sequence ID" value="EFA07518.1"/>
    <property type="molecule type" value="Genomic_DNA"/>
</dbReference>
<evidence type="ECO:0000256" key="3">
    <source>
        <dbReference type="ARBA" id="ARBA00022525"/>
    </source>
</evidence>
<dbReference type="KEGG" id="tca:658887"/>
<dbReference type="STRING" id="7070.D6WPR7"/>
<dbReference type="GO" id="GO:0007608">
    <property type="term" value="P:sensory perception of smell"/>
    <property type="evidence" value="ECO:0000318"/>
    <property type="project" value="GO_Central"/>
</dbReference>
<dbReference type="SMART" id="SM00708">
    <property type="entry name" value="PhBP"/>
    <property type="match status" value="1"/>
</dbReference>
<reference evidence="6 7" key="2">
    <citation type="journal article" date="2010" name="Nucleic Acids Res.">
        <title>BeetleBase in 2010: revisions to provide comprehensive genomic information for Tribolium castaneum.</title>
        <authorList>
            <person name="Kim H.S."/>
            <person name="Murphy T."/>
            <person name="Xia J."/>
            <person name="Caragea D."/>
            <person name="Park Y."/>
            <person name="Beeman R.W."/>
            <person name="Lorenzen M.D."/>
            <person name="Butcher S."/>
            <person name="Manak J.R."/>
            <person name="Brown S.J."/>
        </authorList>
    </citation>
    <scope>GENOME REANNOTATION</scope>
    <source>
        <strain evidence="6 7">Georgia GA2</strain>
    </source>
</reference>
<gene>
    <name evidence="6" type="primary">TcOBP7B</name>
    <name evidence="6" type="ORF">TcasGA2_TC009805</name>
</gene>
<dbReference type="CDD" id="cd23992">
    <property type="entry name" value="PBP_GOBP"/>
    <property type="match status" value="1"/>
</dbReference>
<dbReference type="SMR" id="D6WPR7"/>
<evidence type="ECO:0000313" key="7">
    <source>
        <dbReference type="Proteomes" id="UP000007266"/>
    </source>
</evidence>
<keyword evidence="3" id="KW-0964">Secreted</keyword>
<name>D6WPR7_TRICA</name>
<reference evidence="6 7" key="1">
    <citation type="journal article" date="2008" name="Nature">
        <title>The genome of the model beetle and pest Tribolium castaneum.</title>
        <authorList>
            <consortium name="Tribolium Genome Sequencing Consortium"/>
            <person name="Richards S."/>
            <person name="Gibbs R.A."/>
            <person name="Weinstock G.M."/>
            <person name="Brown S.J."/>
            <person name="Denell R."/>
            <person name="Beeman R.W."/>
            <person name="Gibbs R."/>
            <person name="Beeman R.W."/>
            <person name="Brown S.J."/>
            <person name="Bucher G."/>
            <person name="Friedrich M."/>
            <person name="Grimmelikhuijzen C.J."/>
            <person name="Klingler M."/>
            <person name="Lorenzen M."/>
            <person name="Richards S."/>
            <person name="Roth S."/>
            <person name="Schroder R."/>
            <person name="Tautz D."/>
            <person name="Zdobnov E.M."/>
            <person name="Muzny D."/>
            <person name="Gibbs R.A."/>
            <person name="Weinstock G.M."/>
            <person name="Attaway T."/>
            <person name="Bell S."/>
            <person name="Buhay C.J."/>
            <person name="Chandrabose M.N."/>
            <person name="Chavez D."/>
            <person name="Clerk-Blankenburg K.P."/>
            <person name="Cree A."/>
            <person name="Dao M."/>
            <person name="Davis C."/>
            <person name="Chacko J."/>
            <person name="Dinh H."/>
            <person name="Dugan-Rocha S."/>
            <person name="Fowler G."/>
            <person name="Garner T.T."/>
            <person name="Garnes J."/>
            <person name="Gnirke A."/>
            <person name="Hawes A."/>
            <person name="Hernandez J."/>
            <person name="Hines S."/>
            <person name="Holder M."/>
            <person name="Hume J."/>
            <person name="Jhangiani S.N."/>
            <person name="Joshi V."/>
            <person name="Khan Z.M."/>
            <person name="Jackson L."/>
            <person name="Kovar C."/>
            <person name="Kowis A."/>
            <person name="Lee S."/>
            <person name="Lewis L.R."/>
            <person name="Margolis J."/>
            <person name="Morgan M."/>
            <person name="Nazareth L.V."/>
            <person name="Nguyen N."/>
            <person name="Okwuonu G."/>
            <person name="Parker D."/>
            <person name="Richards S."/>
            <person name="Ruiz S.J."/>
            <person name="Santibanez J."/>
            <person name="Savard J."/>
            <person name="Scherer S.E."/>
            <person name="Schneider B."/>
            <person name="Sodergren E."/>
            <person name="Tautz D."/>
            <person name="Vattahil S."/>
            <person name="Villasana D."/>
            <person name="White C.S."/>
            <person name="Wright R."/>
            <person name="Park Y."/>
            <person name="Beeman R.W."/>
            <person name="Lord J."/>
            <person name="Oppert B."/>
            <person name="Lorenzen M."/>
            <person name="Brown S."/>
            <person name="Wang L."/>
            <person name="Savard J."/>
            <person name="Tautz D."/>
            <person name="Richards S."/>
            <person name="Weinstock G."/>
            <person name="Gibbs R.A."/>
            <person name="Liu Y."/>
            <person name="Worley K."/>
            <person name="Weinstock G."/>
            <person name="Elsik C.G."/>
            <person name="Reese J.T."/>
            <person name="Elhaik E."/>
            <person name="Landan G."/>
            <person name="Graur D."/>
            <person name="Arensburger P."/>
            <person name="Atkinson P."/>
            <person name="Beeman R.W."/>
            <person name="Beidler J."/>
            <person name="Brown S.J."/>
            <person name="Demuth J.P."/>
            <person name="Drury D.W."/>
            <person name="Du Y.Z."/>
            <person name="Fujiwara H."/>
            <person name="Lorenzen M."/>
            <person name="Maselli V."/>
            <person name="Osanai M."/>
            <person name="Park Y."/>
            <person name="Robertson H.M."/>
            <person name="Tu Z."/>
            <person name="Wang J.J."/>
            <person name="Wang S."/>
            <person name="Richards S."/>
            <person name="Song H."/>
            <person name="Zhang L."/>
            <person name="Sodergren E."/>
            <person name="Werner D."/>
            <person name="Stanke M."/>
            <person name="Morgenstern B."/>
            <person name="Solovyev V."/>
            <person name="Kosarev P."/>
            <person name="Brown G."/>
            <person name="Chen H.C."/>
            <person name="Ermolaeva O."/>
            <person name="Hlavina W."/>
            <person name="Kapustin Y."/>
            <person name="Kiryutin B."/>
            <person name="Kitts P."/>
            <person name="Maglott D."/>
            <person name="Pruitt K."/>
            <person name="Sapojnikov V."/>
            <person name="Souvorov A."/>
            <person name="Mackey A.J."/>
            <person name="Waterhouse R.M."/>
            <person name="Wyder S."/>
            <person name="Zdobnov E.M."/>
            <person name="Zdobnov E.M."/>
            <person name="Wyder S."/>
            <person name="Kriventseva E.V."/>
            <person name="Kadowaki T."/>
            <person name="Bork P."/>
            <person name="Aranda M."/>
            <person name="Bao R."/>
            <person name="Beermann A."/>
            <person name="Berns N."/>
            <person name="Bolognesi R."/>
            <person name="Bonneton F."/>
            <person name="Bopp D."/>
            <person name="Brown S.J."/>
            <person name="Bucher G."/>
            <person name="Butts T."/>
            <person name="Chaumot A."/>
            <person name="Denell R.E."/>
            <person name="Ferrier D.E."/>
            <person name="Friedrich M."/>
            <person name="Gordon C.M."/>
            <person name="Jindra M."/>
            <person name="Klingler M."/>
            <person name="Lan Q."/>
            <person name="Lattorff H.M."/>
            <person name="Laudet V."/>
            <person name="von Levetsow C."/>
            <person name="Liu Z."/>
            <person name="Lutz R."/>
            <person name="Lynch J.A."/>
            <person name="da Fonseca R.N."/>
            <person name="Posnien N."/>
            <person name="Reuter R."/>
            <person name="Roth S."/>
            <person name="Savard J."/>
            <person name="Schinko J.B."/>
            <person name="Schmitt C."/>
            <person name="Schoppmeier M."/>
            <person name="Schroder R."/>
            <person name="Shippy T.D."/>
            <person name="Simonnet F."/>
            <person name="Marques-Souza H."/>
            <person name="Tautz D."/>
            <person name="Tomoyasu Y."/>
            <person name="Trauner J."/>
            <person name="Van der Zee M."/>
            <person name="Vervoort M."/>
            <person name="Wittkopp N."/>
            <person name="Wimmer E.A."/>
            <person name="Yang X."/>
            <person name="Jones A.K."/>
            <person name="Sattelle D.B."/>
            <person name="Ebert P.R."/>
            <person name="Nelson D."/>
            <person name="Scott J.G."/>
            <person name="Beeman R.W."/>
            <person name="Muthukrishnan S."/>
            <person name="Kramer K.J."/>
            <person name="Arakane Y."/>
            <person name="Beeman R.W."/>
            <person name="Zhu Q."/>
            <person name="Hogenkamp D."/>
            <person name="Dixit R."/>
            <person name="Oppert B."/>
            <person name="Jiang H."/>
            <person name="Zou Z."/>
            <person name="Marshall J."/>
            <person name="Elpidina E."/>
            <person name="Vinokurov K."/>
            <person name="Oppert C."/>
            <person name="Zou Z."/>
            <person name="Evans J."/>
            <person name="Lu Z."/>
            <person name="Zhao P."/>
            <person name="Sumathipala N."/>
            <person name="Altincicek B."/>
            <person name="Vilcinskas A."/>
            <person name="Williams M."/>
            <person name="Hultmark D."/>
            <person name="Hetru C."/>
            <person name="Jiang H."/>
            <person name="Grimmelikhuijzen C.J."/>
            <person name="Hauser F."/>
            <person name="Cazzamali G."/>
            <person name="Williamson M."/>
            <person name="Park Y."/>
            <person name="Li B."/>
            <person name="Tanaka Y."/>
            <person name="Predel R."/>
            <person name="Neupert S."/>
            <person name="Schachtner J."/>
            <person name="Verleyen P."/>
            <person name="Raible F."/>
            <person name="Bork P."/>
            <person name="Friedrich M."/>
            <person name="Walden K.K."/>
            <person name="Robertson H.M."/>
            <person name="Angeli S."/>
            <person name="Foret S."/>
            <person name="Bucher G."/>
            <person name="Schuetz S."/>
            <person name="Maleszka R."/>
            <person name="Wimmer E.A."/>
            <person name="Beeman R.W."/>
            <person name="Lorenzen M."/>
            <person name="Tomoyasu Y."/>
            <person name="Miller S.C."/>
            <person name="Grossmann D."/>
            <person name="Bucher G."/>
        </authorList>
    </citation>
    <scope>NUCLEOTIDE SEQUENCE [LARGE SCALE GENOMIC DNA]</scope>
    <source>
        <strain evidence="6 7">Georgia GA2</strain>
    </source>
</reference>
<comment type="similarity">
    <text evidence="2">Belongs to the PBP/GOBP family.</text>
</comment>
<comment type="subcellular location">
    <subcellularLocation>
        <location evidence="1">Secreted</location>
    </subcellularLocation>
</comment>